<dbReference type="InterPro" id="IPR048279">
    <property type="entry name" value="MdtK-like"/>
</dbReference>
<evidence type="ECO:0000256" key="3">
    <source>
        <dbReference type="ARBA" id="ARBA00020268"/>
    </source>
</evidence>
<dbReference type="Pfam" id="PF01554">
    <property type="entry name" value="MatE"/>
    <property type="match status" value="2"/>
</dbReference>
<feature type="transmembrane region" description="Helical" evidence="12">
    <location>
        <begin position="101"/>
        <end position="120"/>
    </location>
</feature>
<evidence type="ECO:0000313" key="14">
    <source>
        <dbReference type="Proteomes" id="UP000295325"/>
    </source>
</evidence>
<keyword evidence="8 12" id="KW-1133">Transmembrane helix</keyword>
<dbReference type="Proteomes" id="UP000295325">
    <property type="component" value="Unassembled WGS sequence"/>
</dbReference>
<proteinExistence type="predicted"/>
<dbReference type="GO" id="GO:0005886">
    <property type="term" value="C:plasma membrane"/>
    <property type="evidence" value="ECO:0007669"/>
    <property type="project" value="UniProtKB-SubCell"/>
</dbReference>
<keyword evidence="9" id="KW-0406">Ion transport</keyword>
<feature type="transmembrane region" description="Helical" evidence="12">
    <location>
        <begin position="366"/>
        <end position="384"/>
    </location>
</feature>
<evidence type="ECO:0000256" key="6">
    <source>
        <dbReference type="ARBA" id="ARBA00022475"/>
    </source>
</evidence>
<dbReference type="PIRSF" id="PIRSF006603">
    <property type="entry name" value="DinF"/>
    <property type="match status" value="1"/>
</dbReference>
<dbReference type="NCBIfam" id="TIGR00797">
    <property type="entry name" value="matE"/>
    <property type="match status" value="1"/>
</dbReference>
<keyword evidence="5" id="KW-0050">Antiport</keyword>
<dbReference type="InterPro" id="IPR050222">
    <property type="entry name" value="MATE_MdtK"/>
</dbReference>
<evidence type="ECO:0000256" key="4">
    <source>
        <dbReference type="ARBA" id="ARBA00022448"/>
    </source>
</evidence>
<comment type="function">
    <text evidence="1">Multidrug efflux pump.</text>
</comment>
<dbReference type="EMBL" id="SOAZ01000018">
    <property type="protein sequence ID" value="TDT51324.1"/>
    <property type="molecule type" value="Genomic_DNA"/>
</dbReference>
<evidence type="ECO:0000256" key="11">
    <source>
        <dbReference type="ARBA" id="ARBA00031636"/>
    </source>
</evidence>
<dbReference type="GO" id="GO:0006811">
    <property type="term" value="P:monoatomic ion transport"/>
    <property type="evidence" value="ECO:0007669"/>
    <property type="project" value="UniProtKB-KW"/>
</dbReference>
<dbReference type="GO" id="GO:0042910">
    <property type="term" value="F:xenobiotic transmembrane transporter activity"/>
    <property type="evidence" value="ECO:0007669"/>
    <property type="project" value="InterPro"/>
</dbReference>
<keyword evidence="6" id="KW-1003">Cell membrane</keyword>
<feature type="transmembrane region" description="Helical" evidence="12">
    <location>
        <begin position="295"/>
        <end position="315"/>
    </location>
</feature>
<evidence type="ECO:0000256" key="9">
    <source>
        <dbReference type="ARBA" id="ARBA00023065"/>
    </source>
</evidence>
<dbReference type="OrthoDB" id="62420at2"/>
<keyword evidence="10 12" id="KW-0472">Membrane</keyword>
<name>A0A4R7KAD1_9CLOT</name>
<accession>A0A4R7KAD1</accession>
<organism evidence="13 14">
    <name type="scientific">Fonticella tunisiensis</name>
    <dbReference type="NCBI Taxonomy" id="1096341"/>
    <lineage>
        <taxon>Bacteria</taxon>
        <taxon>Bacillati</taxon>
        <taxon>Bacillota</taxon>
        <taxon>Clostridia</taxon>
        <taxon>Eubacteriales</taxon>
        <taxon>Clostridiaceae</taxon>
        <taxon>Fonticella</taxon>
    </lineage>
</organism>
<gene>
    <name evidence="13" type="ORF">EDD71_1188</name>
</gene>
<keyword evidence="7 12" id="KW-0812">Transmembrane</keyword>
<evidence type="ECO:0000256" key="7">
    <source>
        <dbReference type="ARBA" id="ARBA00022692"/>
    </source>
</evidence>
<feature type="transmembrane region" description="Helical" evidence="12">
    <location>
        <begin position="172"/>
        <end position="191"/>
    </location>
</feature>
<comment type="caution">
    <text evidence="13">The sequence shown here is derived from an EMBL/GenBank/DDBJ whole genome shotgun (WGS) entry which is preliminary data.</text>
</comment>
<keyword evidence="4" id="KW-0813">Transport</keyword>
<dbReference type="GO" id="GO:0015297">
    <property type="term" value="F:antiporter activity"/>
    <property type="evidence" value="ECO:0007669"/>
    <property type="project" value="UniProtKB-KW"/>
</dbReference>
<evidence type="ECO:0000256" key="10">
    <source>
        <dbReference type="ARBA" id="ARBA00023136"/>
    </source>
</evidence>
<evidence type="ECO:0000256" key="1">
    <source>
        <dbReference type="ARBA" id="ARBA00003408"/>
    </source>
</evidence>
<reference evidence="13 14" key="1">
    <citation type="submission" date="2019-03" db="EMBL/GenBank/DDBJ databases">
        <title>Genomic Encyclopedia of Type Strains, Phase IV (KMG-IV): sequencing the most valuable type-strain genomes for metagenomic binning, comparative biology and taxonomic classification.</title>
        <authorList>
            <person name="Goeker M."/>
        </authorList>
    </citation>
    <scope>NUCLEOTIDE SEQUENCE [LARGE SCALE GENOMIC DNA]</scope>
    <source>
        <strain evidence="13 14">DSM 24455</strain>
    </source>
</reference>
<evidence type="ECO:0000256" key="2">
    <source>
        <dbReference type="ARBA" id="ARBA00004651"/>
    </source>
</evidence>
<dbReference type="RefSeq" id="WP_133628658.1">
    <property type="nucleotide sequence ID" value="NZ_SOAZ01000018.1"/>
</dbReference>
<keyword evidence="14" id="KW-1185">Reference proteome</keyword>
<feature type="transmembrane region" description="Helical" evidence="12">
    <location>
        <begin position="260"/>
        <end position="283"/>
    </location>
</feature>
<dbReference type="InterPro" id="IPR002528">
    <property type="entry name" value="MATE_fam"/>
</dbReference>
<feature type="transmembrane region" description="Helical" evidence="12">
    <location>
        <begin position="140"/>
        <end position="160"/>
    </location>
</feature>
<evidence type="ECO:0000313" key="13">
    <source>
        <dbReference type="EMBL" id="TDT51324.1"/>
    </source>
</evidence>
<feature type="transmembrane region" description="Helical" evidence="12">
    <location>
        <begin position="422"/>
        <end position="446"/>
    </location>
</feature>
<feature type="transmembrane region" description="Helical" evidence="12">
    <location>
        <begin position="396"/>
        <end position="416"/>
    </location>
</feature>
<feature type="transmembrane region" description="Helical" evidence="12">
    <location>
        <begin position="327"/>
        <end position="346"/>
    </location>
</feature>
<dbReference type="AlphaFoldDB" id="A0A4R7KAD1"/>
<evidence type="ECO:0000256" key="12">
    <source>
        <dbReference type="SAM" id="Phobius"/>
    </source>
</evidence>
<feature type="transmembrane region" description="Helical" evidence="12">
    <location>
        <begin position="203"/>
        <end position="223"/>
    </location>
</feature>
<dbReference type="CDD" id="cd13137">
    <property type="entry name" value="MATE_NorM_like"/>
    <property type="match status" value="1"/>
</dbReference>
<evidence type="ECO:0000256" key="8">
    <source>
        <dbReference type="ARBA" id="ARBA00022989"/>
    </source>
</evidence>
<sequence>MEQKLEKLSAKDLRKKIYSMILPITGENVLQMLAGFVSTSMIGYIQTMPVIIAVGALGISARITQLIWALIKGITTGASVFVAQAYGAKDYRKLKSVIQQTLLSTVFVVILLQQLVFWKAPMLLSIFNPKPELMESAASYLRIVSWGLPFLAVMLIVGGVLQGMGNAKTPMVIALIMNGSNIVFSYILIFGKFGVPALGIKGAAIGLIIAQFTGAMIGLSVLFGKNGVLYSMFGKQFFRVDIREVLSIYRVGMPSALESIFWQMASIILTMIILSFGETAFAAHQLGLQAESISYMPAIGFGVAATAFIGQAVGAQDRELGKRCMKELIIGSLIITSISAFILIFLPGAVMRLLTKEAEVIKLGSIYLILMGLVQIPQNISGVLNGALRGAGYTRVPMIVAGAGLWGIRIPFSIILTKFYHMSIVAIWSVMCIDLGFRFIFSLVLYKTRDLYGHRLVSDKPIEG</sequence>
<protein>
    <recommendedName>
        <fullName evidence="3">Probable multidrug resistance protein NorM</fullName>
    </recommendedName>
    <alternativeName>
        <fullName evidence="11">Multidrug-efflux transporter</fullName>
    </alternativeName>
</protein>
<dbReference type="PANTHER" id="PTHR43298:SF4">
    <property type="entry name" value="DRUG_SODIUM ANTIPORTER"/>
    <property type="match status" value="1"/>
</dbReference>
<dbReference type="PANTHER" id="PTHR43298">
    <property type="entry name" value="MULTIDRUG RESISTANCE PROTEIN NORM-RELATED"/>
    <property type="match status" value="1"/>
</dbReference>
<comment type="subcellular location">
    <subcellularLocation>
        <location evidence="2">Cell membrane</location>
        <topology evidence="2">Multi-pass membrane protein</topology>
    </subcellularLocation>
</comment>
<evidence type="ECO:0000256" key="5">
    <source>
        <dbReference type="ARBA" id="ARBA00022449"/>
    </source>
</evidence>